<evidence type="ECO:0000256" key="6">
    <source>
        <dbReference type="ARBA" id="ARBA00023015"/>
    </source>
</evidence>
<evidence type="ECO:0000256" key="8">
    <source>
        <dbReference type="ARBA" id="ARBA00023163"/>
    </source>
</evidence>
<keyword evidence="14" id="KW-1185">Reference proteome</keyword>
<proteinExistence type="predicted"/>
<keyword evidence="6" id="KW-0805">Transcription regulation</keyword>
<keyword evidence="4" id="KW-0863">Zinc-finger</keyword>
<dbReference type="PROSITE" id="PS50097">
    <property type="entry name" value="BTB"/>
    <property type="match status" value="1"/>
</dbReference>
<evidence type="ECO:0000256" key="5">
    <source>
        <dbReference type="ARBA" id="ARBA00022833"/>
    </source>
</evidence>
<keyword evidence="3" id="KW-0677">Repeat</keyword>
<dbReference type="InterPro" id="IPR000210">
    <property type="entry name" value="BTB/POZ_dom"/>
</dbReference>
<gene>
    <name evidence="13" type="ORF">CVLEPA_LOCUS465</name>
</gene>
<evidence type="ECO:0000256" key="10">
    <source>
        <dbReference type="SAM" id="Coils"/>
    </source>
</evidence>
<sequence length="444" mass="49668">MADKVAISHEQNLALKLLEQKNTGKYCDVSIRIDNKRFLAHKCVLSASSSKLDFLMLEAIGQGSSSQDLEVEIKGISPLGFEILLDYFYMGKLNVQPHNILPVYMTAAYFELHGVVEHCNNYFQYSVVSSPLGFKPDNQSLSSINPMKNITVGMDGDEAVDNVDECTTTVETSSPYGPSCILEIALNDPTVCDENSGSTLEEYMDMHNLAGEVKLLRQQQKKLKRLLARRSSMKQKNVGLMKAREKLIAARKKRKPAGTSSHPSKQEIESMLGKQDVRKEQNLSSSRCNDVEVITILTSSGEDEIFAANESAKSGPDENSGDDIYVQSLYEKYSILREAPIKTTCSIDTLLATRKTRKNKLKVQTTFSSILNQVLEATEIEDPFDPNIEDASSLVMDRFELLRKHFFNPKVKNKVMNRLKQATTNRRSKTRKGKGKARSSKEGS</sequence>
<keyword evidence="8" id="KW-0804">Transcription</keyword>
<evidence type="ECO:0000256" key="11">
    <source>
        <dbReference type="SAM" id="MobiDB-lite"/>
    </source>
</evidence>
<name>A0ABP0EVG4_CLALP</name>
<dbReference type="EMBL" id="CAWYQH010000001">
    <property type="protein sequence ID" value="CAK8671393.1"/>
    <property type="molecule type" value="Genomic_DNA"/>
</dbReference>
<evidence type="ECO:0000256" key="7">
    <source>
        <dbReference type="ARBA" id="ARBA00023125"/>
    </source>
</evidence>
<organism evidence="13 14">
    <name type="scientific">Clavelina lepadiformis</name>
    <name type="common">Light-bulb sea squirt</name>
    <name type="synonym">Ascidia lepadiformis</name>
    <dbReference type="NCBI Taxonomy" id="159417"/>
    <lineage>
        <taxon>Eukaryota</taxon>
        <taxon>Metazoa</taxon>
        <taxon>Chordata</taxon>
        <taxon>Tunicata</taxon>
        <taxon>Ascidiacea</taxon>
        <taxon>Aplousobranchia</taxon>
        <taxon>Clavelinidae</taxon>
        <taxon>Clavelina</taxon>
    </lineage>
</organism>
<feature type="region of interest" description="Disordered" evidence="11">
    <location>
        <begin position="250"/>
        <end position="284"/>
    </location>
</feature>
<evidence type="ECO:0000256" key="1">
    <source>
        <dbReference type="ARBA" id="ARBA00004123"/>
    </source>
</evidence>
<evidence type="ECO:0000313" key="13">
    <source>
        <dbReference type="EMBL" id="CAK8671393.1"/>
    </source>
</evidence>
<dbReference type="SUPFAM" id="SSF54695">
    <property type="entry name" value="POZ domain"/>
    <property type="match status" value="1"/>
</dbReference>
<keyword evidence="10" id="KW-0175">Coiled coil</keyword>
<evidence type="ECO:0000256" key="4">
    <source>
        <dbReference type="ARBA" id="ARBA00022771"/>
    </source>
</evidence>
<feature type="domain" description="BTB" evidence="12">
    <location>
        <begin position="27"/>
        <end position="97"/>
    </location>
</feature>
<evidence type="ECO:0000256" key="9">
    <source>
        <dbReference type="ARBA" id="ARBA00023242"/>
    </source>
</evidence>
<reference evidence="13 14" key="1">
    <citation type="submission" date="2024-02" db="EMBL/GenBank/DDBJ databases">
        <authorList>
            <person name="Daric V."/>
            <person name="Darras S."/>
        </authorList>
    </citation>
    <scope>NUCLEOTIDE SEQUENCE [LARGE SCALE GENOMIC DNA]</scope>
</reference>
<dbReference type="InterPro" id="IPR011333">
    <property type="entry name" value="SKP1/BTB/POZ_sf"/>
</dbReference>
<comment type="subcellular location">
    <subcellularLocation>
        <location evidence="1">Nucleus</location>
    </subcellularLocation>
</comment>
<accession>A0ABP0EVG4</accession>
<dbReference type="Proteomes" id="UP001642483">
    <property type="component" value="Unassembled WGS sequence"/>
</dbReference>
<feature type="coiled-coil region" evidence="10">
    <location>
        <begin position="206"/>
        <end position="236"/>
    </location>
</feature>
<feature type="region of interest" description="Disordered" evidence="11">
    <location>
        <begin position="421"/>
        <end position="444"/>
    </location>
</feature>
<dbReference type="CDD" id="cd18186">
    <property type="entry name" value="BTB_POZ_ZBTB_KLHL-like"/>
    <property type="match status" value="1"/>
</dbReference>
<evidence type="ECO:0000313" key="14">
    <source>
        <dbReference type="Proteomes" id="UP001642483"/>
    </source>
</evidence>
<keyword evidence="5" id="KW-0862">Zinc</keyword>
<dbReference type="PANTHER" id="PTHR46105:SF5">
    <property type="entry name" value="ZINC FINGER AND BTB DOMAIN-CONTAINING PROTEIN 44 ISOFORM X1"/>
    <property type="match status" value="1"/>
</dbReference>
<dbReference type="Gene3D" id="3.30.710.10">
    <property type="entry name" value="Potassium Channel Kv1.1, Chain A"/>
    <property type="match status" value="1"/>
</dbReference>
<comment type="caution">
    <text evidence="13">The sequence shown here is derived from an EMBL/GenBank/DDBJ whole genome shotgun (WGS) entry which is preliminary data.</text>
</comment>
<keyword evidence="7" id="KW-0238">DNA-binding</keyword>
<keyword evidence="9" id="KW-0539">Nucleus</keyword>
<evidence type="ECO:0000259" key="12">
    <source>
        <dbReference type="PROSITE" id="PS50097"/>
    </source>
</evidence>
<protein>
    <recommendedName>
        <fullName evidence="12">BTB domain-containing protein</fullName>
    </recommendedName>
</protein>
<dbReference type="PANTHER" id="PTHR46105">
    <property type="entry name" value="AGAP004733-PA"/>
    <property type="match status" value="1"/>
</dbReference>
<feature type="compositionally biased region" description="Basic residues" evidence="11">
    <location>
        <begin position="426"/>
        <end position="438"/>
    </location>
</feature>
<dbReference type="Pfam" id="PF00651">
    <property type="entry name" value="BTB"/>
    <property type="match status" value="1"/>
</dbReference>
<keyword evidence="2" id="KW-0479">Metal-binding</keyword>
<evidence type="ECO:0000256" key="3">
    <source>
        <dbReference type="ARBA" id="ARBA00022737"/>
    </source>
</evidence>
<dbReference type="SMART" id="SM00225">
    <property type="entry name" value="BTB"/>
    <property type="match status" value="1"/>
</dbReference>
<evidence type="ECO:0000256" key="2">
    <source>
        <dbReference type="ARBA" id="ARBA00022723"/>
    </source>
</evidence>
<dbReference type="InterPro" id="IPR050457">
    <property type="entry name" value="ZnFinger_BTB_dom_contain"/>
</dbReference>